<reference evidence="5" key="2">
    <citation type="journal article" date="2023" name="Plants (Basel)">
        <title>Annotation of the Turnera subulata (Passifloraceae) Draft Genome Reveals the S-Locus Evolved after the Divergence of Turneroideae from Passifloroideae in a Stepwise Manner.</title>
        <authorList>
            <person name="Henning P.M."/>
            <person name="Roalson E.H."/>
            <person name="Mir W."/>
            <person name="McCubbin A.G."/>
            <person name="Shore J.S."/>
        </authorList>
    </citation>
    <scope>NUCLEOTIDE SEQUENCE</scope>
    <source>
        <strain evidence="5">F60SS</strain>
    </source>
</reference>
<keyword evidence="1 3" id="KW-0479">Metal-binding</keyword>
<evidence type="ECO:0000256" key="3">
    <source>
        <dbReference type="RuleBase" id="RU003682"/>
    </source>
</evidence>
<evidence type="ECO:0000256" key="2">
    <source>
        <dbReference type="ARBA" id="ARBA00023004"/>
    </source>
</evidence>
<evidence type="ECO:0000259" key="4">
    <source>
        <dbReference type="PROSITE" id="PS51471"/>
    </source>
</evidence>
<dbReference type="GO" id="GO:0046872">
    <property type="term" value="F:metal ion binding"/>
    <property type="evidence" value="ECO:0007669"/>
    <property type="project" value="UniProtKB-KW"/>
</dbReference>
<feature type="domain" description="Fe2OG dioxygenase" evidence="4">
    <location>
        <begin position="156"/>
        <end position="260"/>
    </location>
</feature>
<sequence>MGSVHDLPVIDFSSSGTTEWNSVKSQVQEALEEFGCFKALFNKIPQDQLQATYKAVEELFDLPVQTKMLNYSPYPTHGYLGRLPAAPLYESLGFENAIIPEEAEKLTNILWPQGNPNFSKTIQAFSVSVSELEQLVKTMIVQSLGLEKYKDEIMNSTNYLLKVVKYDVPKTGEKNIGMVSHEDRNLMTILHQNNDGLEIQTKTGEWIRVKTSPDSFFVLTGESLEAWTNGRVQPAPHRVMMTGSSEPRYSIALFSFFKAGYKFQAPEELVDKEHPLLYKPFDFGEFLSFSGSQMRSISNITLKTYCGL</sequence>
<name>A0A9Q0FPP2_9ROSI</name>
<dbReference type="InterPro" id="IPR027443">
    <property type="entry name" value="IPNS-like_sf"/>
</dbReference>
<dbReference type="SUPFAM" id="SSF51197">
    <property type="entry name" value="Clavaminate synthase-like"/>
    <property type="match status" value="1"/>
</dbReference>
<dbReference type="Pfam" id="PF03171">
    <property type="entry name" value="2OG-FeII_Oxy"/>
    <property type="match status" value="1"/>
</dbReference>
<evidence type="ECO:0000256" key="1">
    <source>
        <dbReference type="ARBA" id="ARBA00022723"/>
    </source>
</evidence>
<comment type="caution">
    <text evidence="5">The sequence shown here is derived from an EMBL/GenBank/DDBJ whole genome shotgun (WGS) entry which is preliminary data.</text>
</comment>
<evidence type="ECO:0000313" key="6">
    <source>
        <dbReference type="Proteomes" id="UP001141552"/>
    </source>
</evidence>
<keyword evidence="3" id="KW-0560">Oxidoreductase</keyword>
<dbReference type="Gene3D" id="2.60.120.330">
    <property type="entry name" value="B-lactam Antibiotic, Isopenicillin N Synthase, Chain"/>
    <property type="match status" value="1"/>
</dbReference>
<dbReference type="PROSITE" id="PS51471">
    <property type="entry name" value="FE2OG_OXY"/>
    <property type="match status" value="1"/>
</dbReference>
<evidence type="ECO:0000313" key="5">
    <source>
        <dbReference type="EMBL" id="KAJ4835317.1"/>
    </source>
</evidence>
<reference evidence="5" key="1">
    <citation type="submission" date="2022-02" db="EMBL/GenBank/DDBJ databases">
        <authorList>
            <person name="Henning P.M."/>
            <person name="McCubbin A.G."/>
            <person name="Shore J.S."/>
        </authorList>
    </citation>
    <scope>NUCLEOTIDE SEQUENCE</scope>
    <source>
        <strain evidence="5">F60SS</strain>
        <tissue evidence="5">Leaves</tissue>
    </source>
</reference>
<comment type="similarity">
    <text evidence="3">Belongs to the iron/ascorbate-dependent oxidoreductase family.</text>
</comment>
<dbReference type="PANTHER" id="PTHR47990">
    <property type="entry name" value="2-OXOGLUTARATE (2OG) AND FE(II)-DEPENDENT OXYGENASE SUPERFAMILY PROTEIN-RELATED"/>
    <property type="match status" value="1"/>
</dbReference>
<protein>
    <recommendedName>
        <fullName evidence="4">Fe2OG dioxygenase domain-containing protein</fullName>
    </recommendedName>
</protein>
<dbReference type="AlphaFoldDB" id="A0A9Q0FPP2"/>
<proteinExistence type="inferred from homology"/>
<dbReference type="Pfam" id="PF14226">
    <property type="entry name" value="DIOX_N"/>
    <property type="match status" value="1"/>
</dbReference>
<dbReference type="InterPro" id="IPR044861">
    <property type="entry name" value="IPNS-like_FE2OG_OXY"/>
</dbReference>
<dbReference type="OrthoDB" id="288590at2759"/>
<dbReference type="GO" id="GO:0016491">
    <property type="term" value="F:oxidoreductase activity"/>
    <property type="evidence" value="ECO:0007669"/>
    <property type="project" value="UniProtKB-KW"/>
</dbReference>
<keyword evidence="6" id="KW-1185">Reference proteome</keyword>
<dbReference type="InterPro" id="IPR050231">
    <property type="entry name" value="Iron_ascorbate_oxido_reductase"/>
</dbReference>
<gene>
    <name evidence="5" type="ORF">Tsubulata_842120</name>
</gene>
<dbReference type="EMBL" id="JAKUCV010004452">
    <property type="protein sequence ID" value="KAJ4835317.1"/>
    <property type="molecule type" value="Genomic_DNA"/>
</dbReference>
<dbReference type="InterPro" id="IPR005123">
    <property type="entry name" value="Oxoglu/Fe-dep_dioxygenase_dom"/>
</dbReference>
<keyword evidence="2 3" id="KW-0408">Iron</keyword>
<dbReference type="Proteomes" id="UP001141552">
    <property type="component" value="Unassembled WGS sequence"/>
</dbReference>
<dbReference type="InterPro" id="IPR026992">
    <property type="entry name" value="DIOX_N"/>
</dbReference>
<organism evidence="5 6">
    <name type="scientific">Turnera subulata</name>
    <dbReference type="NCBI Taxonomy" id="218843"/>
    <lineage>
        <taxon>Eukaryota</taxon>
        <taxon>Viridiplantae</taxon>
        <taxon>Streptophyta</taxon>
        <taxon>Embryophyta</taxon>
        <taxon>Tracheophyta</taxon>
        <taxon>Spermatophyta</taxon>
        <taxon>Magnoliopsida</taxon>
        <taxon>eudicotyledons</taxon>
        <taxon>Gunneridae</taxon>
        <taxon>Pentapetalae</taxon>
        <taxon>rosids</taxon>
        <taxon>fabids</taxon>
        <taxon>Malpighiales</taxon>
        <taxon>Passifloraceae</taxon>
        <taxon>Turnera</taxon>
    </lineage>
</organism>
<accession>A0A9Q0FPP2</accession>